<dbReference type="InterPro" id="IPR007396">
    <property type="entry name" value="TR_PAI2-type"/>
</dbReference>
<dbReference type="AlphaFoldDB" id="A0A249LEU0"/>
<dbReference type="Pfam" id="PF04299">
    <property type="entry name" value="FMN_bind_2"/>
    <property type="match status" value="1"/>
</dbReference>
<protein>
    <submittedName>
        <fullName evidence="1">Transcriptional regulator</fullName>
    </submittedName>
</protein>
<dbReference type="KEGG" id="plim:PHILAsVB114_03075"/>
<keyword evidence="2" id="KW-1185">Reference proteome</keyword>
<organism evidence="1 2">
    <name type="scientific">Candidatus Planktophila limnetica</name>
    <dbReference type="NCBI Taxonomy" id="573600"/>
    <lineage>
        <taxon>Bacteria</taxon>
        <taxon>Bacillati</taxon>
        <taxon>Actinomycetota</taxon>
        <taxon>Actinomycetes</taxon>
        <taxon>Candidatus Nanopelagicales</taxon>
        <taxon>Candidatus Nanopelagicaceae</taxon>
        <taxon>Candidatus Planktophila</taxon>
    </lineage>
</organism>
<evidence type="ECO:0000313" key="2">
    <source>
        <dbReference type="Proteomes" id="UP000217221"/>
    </source>
</evidence>
<dbReference type="InterPro" id="IPR012349">
    <property type="entry name" value="Split_barrel_FMN-bd"/>
</dbReference>
<dbReference type="EMBL" id="CP016782">
    <property type="protein sequence ID" value="ASY27641.1"/>
    <property type="molecule type" value="Genomic_DNA"/>
</dbReference>
<dbReference type="OrthoDB" id="9794948at2"/>
<dbReference type="SUPFAM" id="SSF50475">
    <property type="entry name" value="FMN-binding split barrel"/>
    <property type="match status" value="1"/>
</dbReference>
<sequence>MYIPRHFSVEDPVAQEFLANLKSGHLVTNTAQGMLSTMIPVTFDKADRSVIGHVARGNSQWSEKTNQEALFISAPVDSYISPSWYASKQEHGKVVPTWDYMLAHVYGDLIIHDDVDWLRIAVSNLTDSFEAGRAKPWKLDDAPEDYVAGQLRAIVGVEIKVARLEVSFKMSQNKTIADLDGVIDGLRADNREDAASKVEDLRPRGKL</sequence>
<reference evidence="1 2" key="1">
    <citation type="submission" date="2016-07" db="EMBL/GenBank/DDBJ databases">
        <title>High microdiversification within the ubiquitous acI lineage of Actinobacteria.</title>
        <authorList>
            <person name="Neuenschwander S.M."/>
            <person name="Salcher M."/>
            <person name="Ghai R."/>
            <person name="Pernthaler J."/>
        </authorList>
    </citation>
    <scope>NUCLEOTIDE SEQUENCE [LARGE SCALE GENOMIC DNA]</scope>
    <source>
        <strain evidence="1">MMS-VB-114</strain>
    </source>
</reference>
<proteinExistence type="predicted"/>
<evidence type="ECO:0000313" key="1">
    <source>
        <dbReference type="EMBL" id="ASY27641.1"/>
    </source>
</evidence>
<name>A0A249LEU0_9ACTN</name>
<accession>A0A249LEU0</accession>
<dbReference type="Gene3D" id="2.30.110.10">
    <property type="entry name" value="Electron Transport, Fmn-binding Protein, Chain A"/>
    <property type="match status" value="1"/>
</dbReference>
<gene>
    <name evidence="1" type="ORF">PHILAsVB114_03075</name>
</gene>
<dbReference type="PANTHER" id="PTHR35802">
    <property type="entry name" value="PROTEASE SYNTHASE AND SPORULATION PROTEIN PAI 2"/>
    <property type="match status" value="1"/>
</dbReference>
<dbReference type="Proteomes" id="UP000217221">
    <property type="component" value="Chromosome"/>
</dbReference>
<dbReference type="PANTHER" id="PTHR35802:SF1">
    <property type="entry name" value="PROTEASE SYNTHASE AND SPORULATION PROTEIN PAI 2"/>
    <property type="match status" value="1"/>
</dbReference>
<dbReference type="PIRSF" id="PIRSF010372">
    <property type="entry name" value="PaiB"/>
    <property type="match status" value="1"/>
</dbReference>
<dbReference type="RefSeq" id="WP_095697939.1">
    <property type="nucleotide sequence ID" value="NZ_CP016782.1"/>
</dbReference>